<proteinExistence type="predicted"/>
<reference evidence="2" key="1">
    <citation type="submission" date="2021-02" db="EMBL/GenBank/DDBJ databases">
        <authorList>
            <person name="Nowell W R."/>
        </authorList>
    </citation>
    <scope>NUCLEOTIDE SEQUENCE</scope>
</reference>
<protein>
    <submittedName>
        <fullName evidence="2">Uncharacterized protein</fullName>
    </submittedName>
</protein>
<feature type="non-terminal residue" evidence="2">
    <location>
        <position position="1"/>
    </location>
</feature>
<dbReference type="AlphaFoldDB" id="A0A818PFH2"/>
<keyword evidence="1" id="KW-1133">Transmembrane helix</keyword>
<sequence length="37" mass="3687">IGIGGIGYWASIPIAKVLVLVGIGIFSIVSDISSGTL</sequence>
<dbReference type="EMBL" id="CAJNYV010003896">
    <property type="protein sequence ID" value="CAF3620421.1"/>
    <property type="molecule type" value="Genomic_DNA"/>
</dbReference>
<organism evidence="2 4">
    <name type="scientific">Rotaria socialis</name>
    <dbReference type="NCBI Taxonomy" id="392032"/>
    <lineage>
        <taxon>Eukaryota</taxon>
        <taxon>Metazoa</taxon>
        <taxon>Spiralia</taxon>
        <taxon>Gnathifera</taxon>
        <taxon>Rotifera</taxon>
        <taxon>Eurotatoria</taxon>
        <taxon>Bdelloidea</taxon>
        <taxon>Philodinida</taxon>
        <taxon>Philodinidae</taxon>
        <taxon>Rotaria</taxon>
    </lineage>
</organism>
<evidence type="ECO:0000313" key="4">
    <source>
        <dbReference type="Proteomes" id="UP000663865"/>
    </source>
</evidence>
<dbReference type="Proteomes" id="UP000663865">
    <property type="component" value="Unassembled WGS sequence"/>
</dbReference>
<comment type="caution">
    <text evidence="2">The sequence shown here is derived from an EMBL/GenBank/DDBJ whole genome shotgun (WGS) entry which is preliminary data.</text>
</comment>
<accession>A0A818PFH2</accession>
<feature type="transmembrane region" description="Helical" evidence="1">
    <location>
        <begin position="6"/>
        <end position="29"/>
    </location>
</feature>
<evidence type="ECO:0000256" key="1">
    <source>
        <dbReference type="SAM" id="Phobius"/>
    </source>
</evidence>
<keyword evidence="1" id="KW-0472">Membrane</keyword>
<name>A0A818PFH2_9BILA</name>
<dbReference type="Proteomes" id="UP000663838">
    <property type="component" value="Unassembled WGS sequence"/>
</dbReference>
<keyword evidence="1" id="KW-0812">Transmembrane</keyword>
<gene>
    <name evidence="2" type="ORF">KIK155_LOCUS21888</name>
    <name evidence="3" type="ORF">TOA249_LOCUS33513</name>
</gene>
<evidence type="ECO:0000313" key="2">
    <source>
        <dbReference type="EMBL" id="CAF3620421.1"/>
    </source>
</evidence>
<evidence type="ECO:0000313" key="3">
    <source>
        <dbReference type="EMBL" id="CAF4943596.1"/>
    </source>
</evidence>
<dbReference type="EMBL" id="CAJOBS010011035">
    <property type="protein sequence ID" value="CAF4943596.1"/>
    <property type="molecule type" value="Genomic_DNA"/>
</dbReference>